<protein>
    <submittedName>
        <fullName evidence="1">Uncharacterized protein</fullName>
    </submittedName>
</protein>
<reference evidence="1" key="1">
    <citation type="journal article" date="2025" name="Int. J. Syst. Evol. Microbiol.">
        <title>Inconstantimicrobium mannanitabidum sp. nov., a novel member of the family Clostridiaceae isolated from anoxic soil under the treatment of reductive soil disinfestation.</title>
        <authorList>
            <person name="Ueki A."/>
            <person name="Tonouchi A."/>
            <person name="Honma S."/>
            <person name="Kaku N."/>
            <person name="Ueki K."/>
        </authorList>
    </citation>
    <scope>NUCLEOTIDE SEQUENCE</scope>
    <source>
        <strain evidence="1">TW13</strain>
    </source>
</reference>
<name>A0ACB5RAY1_9CLOT</name>
<dbReference type="Proteomes" id="UP001058074">
    <property type="component" value="Unassembled WGS sequence"/>
</dbReference>
<sequence>MLKKRLVTERKRHIAVSLILMLTLCIGLVGCGKEYRDGEKDSKPMTSSQMVDEYNNKYSKVRDFIKDNLEKQKTTEGKPGKVDEINFSDPTVKGNKKPNSLYYQNIMPVDNYNCSYCLEAKSLYGKDQDAEKIKSSLEMMIDKSKFDPKKFKVSGTLFEKYLRLVSTEKIDLKELDEKISQNFGKDSAIEGRYGNTKVSIVLNDDKVSCEVEIR</sequence>
<comment type="caution">
    <text evidence="1">The sequence shown here is derived from an EMBL/GenBank/DDBJ whole genome shotgun (WGS) entry which is preliminary data.</text>
</comment>
<evidence type="ECO:0000313" key="1">
    <source>
        <dbReference type="EMBL" id="GKX66206.1"/>
    </source>
</evidence>
<organism evidence="1 2">
    <name type="scientific">Inconstantimicrobium mannanitabidum</name>
    <dbReference type="NCBI Taxonomy" id="1604901"/>
    <lineage>
        <taxon>Bacteria</taxon>
        <taxon>Bacillati</taxon>
        <taxon>Bacillota</taxon>
        <taxon>Clostridia</taxon>
        <taxon>Eubacteriales</taxon>
        <taxon>Clostridiaceae</taxon>
        <taxon>Inconstantimicrobium</taxon>
    </lineage>
</organism>
<keyword evidence="2" id="KW-1185">Reference proteome</keyword>
<accession>A0ACB5RAY1</accession>
<gene>
    <name evidence="1" type="ORF">rsdtw13_14640</name>
</gene>
<evidence type="ECO:0000313" key="2">
    <source>
        <dbReference type="Proteomes" id="UP001058074"/>
    </source>
</evidence>
<proteinExistence type="predicted"/>
<dbReference type="EMBL" id="BROD01000001">
    <property type="protein sequence ID" value="GKX66206.1"/>
    <property type="molecule type" value="Genomic_DNA"/>
</dbReference>